<evidence type="ECO:0000313" key="5">
    <source>
        <dbReference type="EMBL" id="KAL0859591.1"/>
    </source>
</evidence>
<dbReference type="Proteomes" id="UP001549920">
    <property type="component" value="Unassembled WGS sequence"/>
</dbReference>
<comment type="subcellular location">
    <subcellularLocation>
        <location evidence="1">Nucleus</location>
    </subcellularLocation>
</comment>
<keyword evidence="1" id="KW-0539">Nucleus</keyword>
<accession>A0ABR3H4G4</accession>
<evidence type="ECO:0008006" key="7">
    <source>
        <dbReference type="Google" id="ProtNLM"/>
    </source>
</evidence>
<gene>
    <name evidence="5" type="ORF">ABMA27_010723</name>
</gene>
<dbReference type="InterPro" id="IPR006578">
    <property type="entry name" value="MADF-dom"/>
</dbReference>
<dbReference type="PANTHER" id="PTHR12243:SF67">
    <property type="entry name" value="COREPRESSOR OF PANGOLIN, ISOFORM A-RELATED"/>
    <property type="match status" value="1"/>
</dbReference>
<dbReference type="Pfam" id="PF02944">
    <property type="entry name" value="BESS"/>
    <property type="match status" value="1"/>
</dbReference>
<dbReference type="PROSITE" id="PS51029">
    <property type="entry name" value="MADF"/>
    <property type="match status" value="1"/>
</dbReference>
<protein>
    <recommendedName>
        <fullName evidence="7">MADF domain-containing protein</fullName>
    </recommendedName>
</protein>
<dbReference type="PANTHER" id="PTHR12243">
    <property type="entry name" value="MADF DOMAIN TRANSCRIPTION FACTOR"/>
    <property type="match status" value="1"/>
</dbReference>
<evidence type="ECO:0000256" key="1">
    <source>
        <dbReference type="PROSITE-ProRule" id="PRU00371"/>
    </source>
</evidence>
<proteinExistence type="predicted"/>
<dbReference type="SMART" id="SM00595">
    <property type="entry name" value="MADF"/>
    <property type="match status" value="1"/>
</dbReference>
<sequence>MKEFKYDVKLLIQGVRDRPCLWDKSLEVYKDRLERRTAWEEIFNILDESYETMPAEEKRLTEEHIVNKWTNIRDTFVKTLRTKMGKTKRRYIYHDLLKFLISEVSGGHKDYADEANVSYMKEENASEEEVVQPRKRRKKEAPPEPPKVYDTNDIDFVEVEESDPRLMNEDEAFFASLLPTVVKYNEDERLEFRIEVLNVMKKLKDNRRWSNGDP</sequence>
<dbReference type="Pfam" id="PF10545">
    <property type="entry name" value="MADF_DNA_bdg"/>
    <property type="match status" value="1"/>
</dbReference>
<dbReference type="PROSITE" id="PS51031">
    <property type="entry name" value="BESS"/>
    <property type="match status" value="1"/>
</dbReference>
<dbReference type="InterPro" id="IPR004210">
    <property type="entry name" value="BESS_motif"/>
</dbReference>
<keyword evidence="6" id="KW-1185">Reference proteome</keyword>
<dbReference type="InterPro" id="IPR039353">
    <property type="entry name" value="TF_Adf1"/>
</dbReference>
<dbReference type="EMBL" id="JBEUOH010000027">
    <property type="protein sequence ID" value="KAL0859591.1"/>
    <property type="molecule type" value="Genomic_DNA"/>
</dbReference>
<evidence type="ECO:0000259" key="4">
    <source>
        <dbReference type="PROSITE" id="PS51031"/>
    </source>
</evidence>
<feature type="domain" description="MADF" evidence="3">
    <location>
        <begin position="10"/>
        <end position="105"/>
    </location>
</feature>
<feature type="region of interest" description="Disordered" evidence="2">
    <location>
        <begin position="123"/>
        <end position="150"/>
    </location>
</feature>
<feature type="domain" description="BESS" evidence="4">
    <location>
        <begin position="167"/>
        <end position="206"/>
    </location>
</feature>
<organism evidence="5 6">
    <name type="scientific">Loxostege sticticalis</name>
    <name type="common">Beet webworm moth</name>
    <dbReference type="NCBI Taxonomy" id="481309"/>
    <lineage>
        <taxon>Eukaryota</taxon>
        <taxon>Metazoa</taxon>
        <taxon>Ecdysozoa</taxon>
        <taxon>Arthropoda</taxon>
        <taxon>Hexapoda</taxon>
        <taxon>Insecta</taxon>
        <taxon>Pterygota</taxon>
        <taxon>Neoptera</taxon>
        <taxon>Endopterygota</taxon>
        <taxon>Lepidoptera</taxon>
        <taxon>Glossata</taxon>
        <taxon>Ditrysia</taxon>
        <taxon>Pyraloidea</taxon>
        <taxon>Crambidae</taxon>
        <taxon>Pyraustinae</taxon>
        <taxon>Loxostege</taxon>
    </lineage>
</organism>
<evidence type="ECO:0000259" key="3">
    <source>
        <dbReference type="PROSITE" id="PS51029"/>
    </source>
</evidence>
<name>A0ABR3H4G4_LOXSC</name>
<evidence type="ECO:0000313" key="6">
    <source>
        <dbReference type="Proteomes" id="UP001549920"/>
    </source>
</evidence>
<evidence type="ECO:0000256" key="2">
    <source>
        <dbReference type="SAM" id="MobiDB-lite"/>
    </source>
</evidence>
<comment type="caution">
    <text evidence="5">The sequence shown here is derived from an EMBL/GenBank/DDBJ whole genome shotgun (WGS) entry which is preliminary data.</text>
</comment>
<reference evidence="5 6" key="1">
    <citation type="submission" date="2024-06" db="EMBL/GenBank/DDBJ databases">
        <title>A chromosome-level genome assembly of beet webworm, Loxostege sticticalis.</title>
        <authorList>
            <person name="Zhang Y."/>
        </authorList>
    </citation>
    <scope>NUCLEOTIDE SEQUENCE [LARGE SCALE GENOMIC DNA]</scope>
    <source>
        <strain evidence="5">AQ026</strain>
        <tissue evidence="5">Whole body</tissue>
    </source>
</reference>